<dbReference type="Proteomes" id="UP000664032">
    <property type="component" value="Unassembled WGS sequence"/>
</dbReference>
<keyword evidence="2" id="KW-1185">Reference proteome</keyword>
<proteinExistence type="predicted"/>
<comment type="caution">
    <text evidence="1">The sequence shown here is derived from an EMBL/GenBank/DDBJ whole genome shotgun (WGS) entry which is preliminary data.</text>
</comment>
<gene>
    <name evidence="1" type="ORF">JR316_0009620</name>
</gene>
<protein>
    <submittedName>
        <fullName evidence="1">Uncharacterized protein</fullName>
    </submittedName>
</protein>
<organism evidence="1 2">
    <name type="scientific">Psilocybe cubensis</name>
    <name type="common">Psychedelic mushroom</name>
    <name type="synonym">Stropharia cubensis</name>
    <dbReference type="NCBI Taxonomy" id="181762"/>
    <lineage>
        <taxon>Eukaryota</taxon>
        <taxon>Fungi</taxon>
        <taxon>Dikarya</taxon>
        <taxon>Basidiomycota</taxon>
        <taxon>Agaricomycotina</taxon>
        <taxon>Agaricomycetes</taxon>
        <taxon>Agaricomycetidae</taxon>
        <taxon>Agaricales</taxon>
        <taxon>Agaricineae</taxon>
        <taxon>Strophariaceae</taxon>
        <taxon>Psilocybe</taxon>
    </lineage>
</organism>
<sequence>MELPTLKITFPFEPGEPYDNEERFAFWDSPDTIQWFKLKGYHLYRRIYLGWDPEGLELEPTETMGPTLPPDSNEEFIEAEYPYAYHDMTTTDAPDEKYNVPLRVIESTGKVVFAQDSCKRHVAIKLVRDDTDEYRILRFLSQQDQKALRDNCILPVLDLLPIEGFWFAIMPRWGTDIYEPAPGVLREVVDIMHSWLKDINRSNILLNHFSDAYLSCKRREGLRHGGKILYGLYDYDFSVMLPAGVDRRDFRLPYDRSWGTFNIVYDTAGGECDYDPFAFDVGILGATLCKYHQHLAPVLPLLAPLLDKMTTWDIINRFTASEALQFFEERLAEFPEQLLEVGIPEEMITGKYTTCNRWENIPCKVVEKWKCYKTPPVSWRLRILRALYRLTASRFPHLMPKTCLFFIRTKSLISHAYRSIFPSKIAI</sequence>
<evidence type="ECO:0000313" key="2">
    <source>
        <dbReference type="Proteomes" id="UP000664032"/>
    </source>
</evidence>
<dbReference type="EMBL" id="JAFIQS020000009">
    <property type="protein sequence ID" value="KAH9477407.1"/>
    <property type="molecule type" value="Genomic_DNA"/>
</dbReference>
<name>A0ACB8GPR6_PSICU</name>
<accession>A0ACB8GPR6</accession>
<reference evidence="1" key="1">
    <citation type="submission" date="2021-10" db="EMBL/GenBank/DDBJ databases">
        <title>Psilocybe cubensis genome.</title>
        <authorList>
            <person name="Mckernan K.J."/>
            <person name="Crawford S."/>
            <person name="Trippe A."/>
            <person name="Kane L.T."/>
            <person name="Mclaughlin S."/>
        </authorList>
    </citation>
    <scope>NUCLEOTIDE SEQUENCE</scope>
    <source>
        <strain evidence="1">MGC-MH-2018</strain>
    </source>
</reference>
<evidence type="ECO:0000313" key="1">
    <source>
        <dbReference type="EMBL" id="KAH9477407.1"/>
    </source>
</evidence>